<dbReference type="Proteomes" id="UP000790347">
    <property type="component" value="Unassembled WGS sequence"/>
</dbReference>
<dbReference type="PANTHER" id="PTHR12670">
    <property type="entry name" value="CERAMIDASE"/>
    <property type="match status" value="1"/>
</dbReference>
<evidence type="ECO:0000256" key="2">
    <source>
        <dbReference type="ARBA" id="ARBA00011891"/>
    </source>
</evidence>
<evidence type="ECO:0000256" key="6">
    <source>
        <dbReference type="RuleBase" id="RU366019"/>
    </source>
</evidence>
<evidence type="ECO:0000256" key="7">
    <source>
        <dbReference type="SAM" id="SignalP"/>
    </source>
</evidence>
<keyword evidence="6" id="KW-0746">Sphingolipid metabolism</keyword>
<evidence type="ECO:0000313" key="10">
    <source>
        <dbReference type="EMBL" id="KAH9517129.1"/>
    </source>
</evidence>
<dbReference type="GO" id="GO:0042759">
    <property type="term" value="P:long-chain fatty acid biosynthetic process"/>
    <property type="evidence" value="ECO:0007669"/>
    <property type="project" value="TreeGrafter"/>
</dbReference>
<protein>
    <recommendedName>
        <fullName evidence="3 6">Neutral ceramidase</fullName>
        <ecNumber evidence="2 6">3.5.1.23</ecNumber>
    </recommendedName>
</protein>
<dbReference type="Pfam" id="PF04734">
    <property type="entry name" value="Ceramidase_alk"/>
    <property type="match status" value="1"/>
</dbReference>
<keyword evidence="4 6" id="KW-0378">Hydrolase</keyword>
<dbReference type="AlphaFoldDB" id="A0A922I086"/>
<dbReference type="InterPro" id="IPR031331">
    <property type="entry name" value="NEUT/ALK_ceramidase_C"/>
</dbReference>
<dbReference type="GO" id="GO:0005576">
    <property type="term" value="C:extracellular region"/>
    <property type="evidence" value="ECO:0007669"/>
    <property type="project" value="TreeGrafter"/>
</dbReference>
<sequence>MMKSFFISILTCWLIISANGKYLTKVSQTDNDNDVYQIGFGIGDITGPAAEINMMGYAKLGQNTRGIHLRLYSRAMVVADQSGTRVAYVNVDLCGSAQILKILVVEELQKIYGNDVYTHENVLISATHTHAGPGGYFQYLLYIVTTEGYIKESTHAIVSGVVKSIRDAHDNMEPGHMYYTEGTLTNASSNRSPASYLQNPEEERAQYEHNTDKTFQLLKFTDLNGKPIGMVNWFAVHGVSMNNTNKLISSDNKGYASITFEQDFNGYTNVGKGPFVAIFGQSNEGDSTPNIMGARCLDTGKPCDFVHSTCNGKNELCVAFGPGKDMFESTKIIGERQYLKAKELFEKANETIKGDVHFVYQNIDMAKQTVTLDDGREVKTCPAALGFSFAAGTTDGEGAAIFHQGTKKGEENKFFDFIRDFILHPSKELLECQAPKAILLPVGEMKFPYEWAPELMPTQMFEIGNLVIVGLPGEFTTMSGRRIRNDIRKIYADHGRDVHVILSGLANTYSNYITTPEEYEFQRYEGGSTLFGPHTLDAYRQQFRYLAKQMLSREKISSPGPKFPNLLKKEITLKPGVVYDAAIRHHFGDAIVQPKETYHAGERVEVKFCAANPRNNLKLEKTYLTVERYENDEWIVVATDANWETMFIWNRDSVLLGTSDATVLWDIPLDTKPGLYRIRYFGDHKNIIGKIQEFEGASREFKVNELPSF</sequence>
<comment type="caution">
    <text evidence="10">The sequence shown here is derived from an EMBL/GenBank/DDBJ whole genome shotgun (WGS) entry which is preliminary data.</text>
</comment>
<comment type="similarity">
    <text evidence="1 6">Belongs to the neutral ceramidase family.</text>
</comment>
<keyword evidence="7" id="KW-0732">Signal</keyword>
<dbReference type="EMBL" id="ASGP02000003">
    <property type="protein sequence ID" value="KAH9517129.1"/>
    <property type="molecule type" value="Genomic_DNA"/>
</dbReference>
<feature type="binding site" evidence="5">
    <location>
        <position position="128"/>
    </location>
    <ligand>
        <name>Zn(2+)</name>
        <dbReference type="ChEBI" id="CHEBI:29105"/>
    </ligand>
</feature>
<evidence type="ECO:0000313" key="11">
    <source>
        <dbReference type="Proteomes" id="UP000790347"/>
    </source>
</evidence>
<dbReference type="PANTHER" id="PTHR12670:SF1">
    <property type="entry name" value="NEUTRAL CERAMIDASE"/>
    <property type="match status" value="1"/>
</dbReference>
<gene>
    <name evidence="10" type="primary">ASAH2</name>
    <name evidence="10" type="ORF">DERF_007825</name>
</gene>
<feature type="binding site" evidence="5">
    <location>
        <position position="474"/>
    </location>
    <ligand>
        <name>Zn(2+)</name>
        <dbReference type="ChEBI" id="CHEBI:29105"/>
    </ligand>
</feature>
<dbReference type="InterPro" id="IPR031329">
    <property type="entry name" value="NEUT/ALK_ceramidase_N"/>
</dbReference>
<feature type="binding site" evidence="5">
    <location>
        <position position="512"/>
    </location>
    <ligand>
        <name>Zn(2+)</name>
        <dbReference type="ChEBI" id="CHEBI:29105"/>
    </ligand>
</feature>
<dbReference type="Gene3D" id="2.60.40.2300">
    <property type="entry name" value="Neutral/alkaline non-lysosomal ceramidase, C-terminal domain"/>
    <property type="match status" value="1"/>
</dbReference>
<feature type="binding site" evidence="5">
    <location>
        <position position="237"/>
    </location>
    <ligand>
        <name>Zn(2+)</name>
        <dbReference type="ChEBI" id="CHEBI:29105"/>
    </ligand>
</feature>
<dbReference type="GO" id="GO:0017040">
    <property type="term" value="F:N-acylsphingosine amidohydrolase activity"/>
    <property type="evidence" value="ECO:0007669"/>
    <property type="project" value="UniProtKB-UniRule"/>
</dbReference>
<evidence type="ECO:0000259" key="8">
    <source>
        <dbReference type="Pfam" id="PF04734"/>
    </source>
</evidence>
<dbReference type="InterPro" id="IPR038445">
    <property type="entry name" value="NCDase_C_sf"/>
</dbReference>
<name>A0A922I086_DERFA</name>
<feature type="chain" id="PRO_5038093015" description="Neutral ceramidase" evidence="7">
    <location>
        <begin position="21"/>
        <end position="709"/>
    </location>
</feature>
<feature type="domain" description="Neutral/alkaline non-lysosomal ceramidase N-terminal" evidence="8">
    <location>
        <begin position="36"/>
        <end position="541"/>
    </location>
</feature>
<proteinExistence type="inferred from homology"/>
<feature type="signal peptide" evidence="7">
    <location>
        <begin position="1"/>
        <end position="20"/>
    </location>
</feature>
<reference evidence="10" key="2">
    <citation type="journal article" date="2022" name="Res Sq">
        <title>Comparative Genomics Reveals Insights into the Divergent Evolution of Astigmatic Mites and Household Pest Adaptations.</title>
        <authorList>
            <person name="Xiong Q."/>
            <person name="Wan A.T.-Y."/>
            <person name="Liu X.-Y."/>
            <person name="Fung C.S.-H."/>
            <person name="Xiao X."/>
            <person name="Malainual N."/>
            <person name="Hou J."/>
            <person name="Wang L."/>
            <person name="Wang M."/>
            <person name="Yang K."/>
            <person name="Cui Y."/>
            <person name="Leung E."/>
            <person name="Nong W."/>
            <person name="Shin S.-K."/>
            <person name="Au S."/>
            <person name="Jeong K.Y."/>
            <person name="Chew F.T."/>
            <person name="Hui J."/>
            <person name="Leung T.F."/>
            <person name="Tungtrongchitr A."/>
            <person name="Zhong N."/>
            <person name="Liu Z."/>
            <person name="Tsui S."/>
        </authorList>
    </citation>
    <scope>NUCLEOTIDE SEQUENCE</scope>
    <source>
        <strain evidence="10">Derf</strain>
        <tissue evidence="10">Whole organism</tissue>
    </source>
</reference>
<evidence type="ECO:0000256" key="3">
    <source>
        <dbReference type="ARBA" id="ARBA00019235"/>
    </source>
</evidence>
<keyword evidence="5" id="KW-0862">Zinc</keyword>
<keyword evidence="5" id="KW-0479">Metal-binding</keyword>
<dbReference type="GO" id="GO:0046512">
    <property type="term" value="P:sphingosine biosynthetic process"/>
    <property type="evidence" value="ECO:0007669"/>
    <property type="project" value="TreeGrafter"/>
</dbReference>
<dbReference type="Pfam" id="PF17048">
    <property type="entry name" value="Ceramidse_alk_C"/>
    <property type="match status" value="1"/>
</dbReference>
<accession>A0A922I086</accession>
<dbReference type="EC" id="3.5.1.23" evidence="2 6"/>
<keyword evidence="11" id="KW-1185">Reference proteome</keyword>
<dbReference type="GO" id="GO:0046872">
    <property type="term" value="F:metal ion binding"/>
    <property type="evidence" value="ECO:0007669"/>
    <property type="project" value="UniProtKB-KW"/>
</dbReference>
<keyword evidence="6" id="KW-0443">Lipid metabolism</keyword>
<feature type="domain" description="Neutral/alkaline non-lysosomal ceramidase C-terminal" evidence="9">
    <location>
        <begin position="544"/>
        <end position="703"/>
    </location>
</feature>
<reference evidence="10" key="1">
    <citation type="submission" date="2013-05" db="EMBL/GenBank/DDBJ databases">
        <authorList>
            <person name="Yim A.K.Y."/>
            <person name="Chan T.F."/>
            <person name="Ji K.M."/>
            <person name="Liu X.Y."/>
            <person name="Zhou J.W."/>
            <person name="Li R.Q."/>
            <person name="Yang K.Y."/>
            <person name="Li J."/>
            <person name="Li M."/>
            <person name="Law P.T.W."/>
            <person name="Wu Y.L."/>
            <person name="Cai Z.L."/>
            <person name="Qin H."/>
            <person name="Bao Y."/>
            <person name="Leung R.K.K."/>
            <person name="Ng P.K.S."/>
            <person name="Zou J."/>
            <person name="Zhong X.J."/>
            <person name="Ran P.X."/>
            <person name="Zhong N.S."/>
            <person name="Liu Z.G."/>
            <person name="Tsui S.K.W."/>
        </authorList>
    </citation>
    <scope>NUCLEOTIDE SEQUENCE</scope>
    <source>
        <strain evidence="10">Derf</strain>
        <tissue evidence="10">Whole organism</tissue>
    </source>
</reference>
<organism evidence="10 11">
    <name type="scientific">Dermatophagoides farinae</name>
    <name type="common">American house dust mite</name>
    <dbReference type="NCBI Taxonomy" id="6954"/>
    <lineage>
        <taxon>Eukaryota</taxon>
        <taxon>Metazoa</taxon>
        <taxon>Ecdysozoa</taxon>
        <taxon>Arthropoda</taxon>
        <taxon>Chelicerata</taxon>
        <taxon>Arachnida</taxon>
        <taxon>Acari</taxon>
        <taxon>Acariformes</taxon>
        <taxon>Sarcoptiformes</taxon>
        <taxon>Astigmata</taxon>
        <taxon>Psoroptidia</taxon>
        <taxon>Analgoidea</taxon>
        <taxon>Pyroglyphidae</taxon>
        <taxon>Dermatophagoidinae</taxon>
        <taxon>Dermatophagoides</taxon>
    </lineage>
</organism>
<dbReference type="GO" id="GO:0046514">
    <property type="term" value="P:ceramide catabolic process"/>
    <property type="evidence" value="ECO:0007669"/>
    <property type="project" value="InterPro"/>
</dbReference>
<comment type="catalytic activity">
    <reaction evidence="6">
        <text>an N-acylsphing-4-enine + H2O = sphing-4-enine + a fatty acid</text>
        <dbReference type="Rhea" id="RHEA:20856"/>
        <dbReference type="ChEBI" id="CHEBI:15377"/>
        <dbReference type="ChEBI" id="CHEBI:28868"/>
        <dbReference type="ChEBI" id="CHEBI:52639"/>
        <dbReference type="ChEBI" id="CHEBI:57756"/>
        <dbReference type="EC" id="3.5.1.23"/>
    </reaction>
</comment>
<evidence type="ECO:0000256" key="5">
    <source>
        <dbReference type="PIRSR" id="PIRSR606823-2"/>
    </source>
</evidence>
<dbReference type="InterPro" id="IPR006823">
    <property type="entry name" value="Ceramidase_alk"/>
</dbReference>
<evidence type="ECO:0000259" key="9">
    <source>
        <dbReference type="Pfam" id="PF17048"/>
    </source>
</evidence>
<evidence type="ECO:0000256" key="4">
    <source>
        <dbReference type="ARBA" id="ARBA00022801"/>
    </source>
</evidence>
<evidence type="ECO:0000256" key="1">
    <source>
        <dbReference type="ARBA" id="ARBA00009835"/>
    </source>
</evidence>
<comment type="cofactor">
    <cofactor evidence="5">
        <name>Zn(2+)</name>
        <dbReference type="ChEBI" id="CHEBI:29105"/>
    </cofactor>
    <text evidence="5">Binds 1 zinc ion per subunit.</text>
</comment>
<dbReference type="GO" id="GO:0016020">
    <property type="term" value="C:membrane"/>
    <property type="evidence" value="ECO:0007669"/>
    <property type="project" value="GOC"/>
</dbReference>